<accession>A0A917V460</accession>
<organism evidence="1 2">
    <name type="scientific">Salinarimonas ramus</name>
    <dbReference type="NCBI Taxonomy" id="690164"/>
    <lineage>
        <taxon>Bacteria</taxon>
        <taxon>Pseudomonadati</taxon>
        <taxon>Pseudomonadota</taxon>
        <taxon>Alphaproteobacteria</taxon>
        <taxon>Hyphomicrobiales</taxon>
        <taxon>Salinarimonadaceae</taxon>
        <taxon>Salinarimonas</taxon>
    </lineage>
</organism>
<name>A0A917V460_9HYPH</name>
<keyword evidence="2" id="KW-1185">Reference proteome</keyword>
<dbReference type="AlphaFoldDB" id="A0A917V460"/>
<proteinExistence type="predicted"/>
<reference evidence="1 2" key="1">
    <citation type="journal article" date="2014" name="Int. J. Syst. Evol. Microbiol.">
        <title>Complete genome sequence of Corynebacterium casei LMG S-19264T (=DSM 44701T), isolated from a smear-ripened cheese.</title>
        <authorList>
            <consortium name="US DOE Joint Genome Institute (JGI-PGF)"/>
            <person name="Walter F."/>
            <person name="Albersmeier A."/>
            <person name="Kalinowski J."/>
            <person name="Ruckert C."/>
        </authorList>
    </citation>
    <scope>NUCLEOTIDE SEQUENCE [LARGE SCALE GENOMIC DNA]</scope>
    <source>
        <strain evidence="1 2">CGMCC 1.9161</strain>
    </source>
</reference>
<dbReference type="RefSeq" id="WP_188912844.1">
    <property type="nucleotide sequence ID" value="NZ_BMMF01000006.1"/>
</dbReference>
<gene>
    <name evidence="1" type="ORF">GCM10011322_22370</name>
</gene>
<evidence type="ECO:0000313" key="1">
    <source>
        <dbReference type="EMBL" id="GGK35101.1"/>
    </source>
</evidence>
<sequence>MAYALDTFGSAARNAGTAATETPRPGLFTRVLRRMQEAQLERVRRELRLYAPHLEARMENEGVRKVSLSDDARLPFVR</sequence>
<dbReference type="Proteomes" id="UP000600449">
    <property type="component" value="Unassembled WGS sequence"/>
</dbReference>
<evidence type="ECO:0000313" key="2">
    <source>
        <dbReference type="Proteomes" id="UP000600449"/>
    </source>
</evidence>
<protein>
    <submittedName>
        <fullName evidence="1">Uncharacterized protein</fullName>
    </submittedName>
</protein>
<dbReference type="EMBL" id="BMMF01000006">
    <property type="protein sequence ID" value="GGK35101.1"/>
    <property type="molecule type" value="Genomic_DNA"/>
</dbReference>
<comment type="caution">
    <text evidence="1">The sequence shown here is derived from an EMBL/GenBank/DDBJ whole genome shotgun (WGS) entry which is preliminary data.</text>
</comment>